<dbReference type="Pfam" id="PF13175">
    <property type="entry name" value="AAA_15"/>
    <property type="match status" value="1"/>
</dbReference>
<dbReference type="InterPro" id="IPR027417">
    <property type="entry name" value="P-loop_NTPase"/>
</dbReference>
<dbReference type="HOGENOM" id="CLU_040623_1_0_2"/>
<dbReference type="eggNOG" id="arCOG03233">
    <property type="taxonomic scope" value="Archaea"/>
</dbReference>
<dbReference type="OrthoDB" id="25344at2157"/>
<accession>N0BD34</accession>
<dbReference type="AlphaFoldDB" id="N0BD34"/>
<dbReference type="RefSeq" id="WP_015591102.1">
    <property type="nucleotide sequence ID" value="NC_021169.1"/>
</dbReference>
<dbReference type="SUPFAM" id="SSF52540">
    <property type="entry name" value="P-loop containing nucleoside triphosphate hydrolases"/>
    <property type="match status" value="1"/>
</dbReference>
<organism evidence="2 3">
    <name type="scientific">Archaeoglobus sulfaticallidus PM70-1</name>
    <dbReference type="NCBI Taxonomy" id="387631"/>
    <lineage>
        <taxon>Archaea</taxon>
        <taxon>Methanobacteriati</taxon>
        <taxon>Methanobacteriota</taxon>
        <taxon>Archaeoglobi</taxon>
        <taxon>Archaeoglobales</taxon>
        <taxon>Archaeoglobaceae</taxon>
        <taxon>Archaeoglobus</taxon>
    </lineage>
</organism>
<dbReference type="PANTHER" id="PTHR43581">
    <property type="entry name" value="ATP/GTP PHOSPHATASE"/>
    <property type="match status" value="1"/>
</dbReference>
<dbReference type="Gene3D" id="3.40.50.300">
    <property type="entry name" value="P-loop containing nucleotide triphosphate hydrolases"/>
    <property type="match status" value="1"/>
</dbReference>
<protein>
    <recommendedName>
        <fullName evidence="1">Endonuclease GajA/Old nuclease/RecF-like AAA domain-containing protein</fullName>
    </recommendedName>
</protein>
<gene>
    <name evidence="2" type="ORF">Asulf_01526</name>
</gene>
<evidence type="ECO:0000313" key="2">
    <source>
        <dbReference type="EMBL" id="AGK61504.1"/>
    </source>
</evidence>
<feature type="domain" description="Endonuclease GajA/Old nuclease/RecF-like AAA" evidence="1">
    <location>
        <begin position="3"/>
        <end position="404"/>
    </location>
</feature>
<sequence length="502" mass="57750">MIVEVENLGSIKKGKVELKPLTVFIGPNNTGKTYLAYLISGLCEDFLFRKYIFSPVRGKRKPVYTLSERVVSDILEKGYAEIKINLKDILAENFEYTASIFRKLSERPILVQKFVESFWKFLGGDKKEMFSNLKATVKIPNIDSRNEFEEIVYNRSGHIITHMFYEENIMLRAISFKKPKSYQMDVRLRLIERKIFSEDKQEINDAISKQIDQFLSRIILFLLMKIILQPILSNVFIFPAQRNALTLDFIKSAINIATREEIPDEDLIVSNPERLIKSKPILKFLRMVDLISEDIESEYYDIGQRLEEVLGGHLIISESKGEEEIRFIINGEKSLKLITTSSMVQQLSSLALYLKHQAKSGDLMVIDEPESNLHPEAQTRITEVIAEMVNGGLWVIITTHSPFILEHINNLMKAYVVASMSEETRELVLDVIRNENALLNPEKVGVYLFTKEGIIEDIKRDYIIDAESFRKVSDELGAKFTELLLIEDLYKKLIGESDDSSV</sequence>
<dbReference type="EMBL" id="CP005290">
    <property type="protein sequence ID" value="AGK61504.1"/>
    <property type="molecule type" value="Genomic_DNA"/>
</dbReference>
<evidence type="ECO:0000259" key="1">
    <source>
        <dbReference type="Pfam" id="PF13175"/>
    </source>
</evidence>
<dbReference type="PANTHER" id="PTHR43581:SF4">
    <property type="entry name" value="ATP_GTP PHOSPHATASE"/>
    <property type="match status" value="1"/>
</dbReference>
<dbReference type="Proteomes" id="UP000013307">
    <property type="component" value="Chromosome"/>
</dbReference>
<proteinExistence type="predicted"/>
<name>N0BD34_9EURY</name>
<dbReference type="InterPro" id="IPR051396">
    <property type="entry name" value="Bact_Antivir_Def_Nuclease"/>
</dbReference>
<evidence type="ECO:0000313" key="3">
    <source>
        <dbReference type="Proteomes" id="UP000013307"/>
    </source>
</evidence>
<dbReference type="STRING" id="387631.Asulf_01526"/>
<keyword evidence="3" id="KW-1185">Reference proteome</keyword>
<dbReference type="CDD" id="cd00267">
    <property type="entry name" value="ABC_ATPase"/>
    <property type="match status" value="1"/>
</dbReference>
<dbReference type="KEGG" id="ast:Asulf_01526"/>
<dbReference type="GeneID" id="15393161"/>
<dbReference type="InterPro" id="IPR041685">
    <property type="entry name" value="AAA_GajA/Old/RecF-like"/>
</dbReference>
<reference evidence="2 3" key="1">
    <citation type="journal article" date="2013" name="Genome Announc.">
        <title>Complete Genome Sequence of the Thermophilic and Facultatively Chemolithoautotrophic Sulfate Reducer Archaeoglobus sulfaticallidus Strain PM70-1T.</title>
        <authorList>
            <person name="Stokke R."/>
            <person name="Hocking W.P."/>
            <person name="Steinsbu B.O."/>
            <person name="Steen I.H."/>
        </authorList>
    </citation>
    <scope>NUCLEOTIDE SEQUENCE [LARGE SCALE GENOMIC DNA]</scope>
    <source>
        <strain evidence="2">PM70-1</strain>
    </source>
</reference>